<comment type="function">
    <text evidence="2">Acts on leucine, isoleucine and valine.</text>
</comment>
<evidence type="ECO:0000256" key="1">
    <source>
        <dbReference type="ARBA" id="ARBA00001933"/>
    </source>
</evidence>
<dbReference type="FunFam" id="3.20.10.10:FF:000002">
    <property type="entry name" value="D-alanine aminotransferase"/>
    <property type="match status" value="1"/>
</dbReference>
<evidence type="ECO:0000256" key="15">
    <source>
        <dbReference type="RuleBase" id="RU004516"/>
    </source>
</evidence>
<comment type="cofactor">
    <cofactor evidence="1 15">
        <name>pyridoxal 5'-phosphate</name>
        <dbReference type="ChEBI" id="CHEBI:597326"/>
    </cofactor>
</comment>
<dbReference type="Proteomes" id="UP000298179">
    <property type="component" value="Unassembled WGS sequence"/>
</dbReference>
<keyword evidence="16" id="KW-0808">Transferase</keyword>
<dbReference type="InterPro" id="IPR036038">
    <property type="entry name" value="Aminotransferase-like"/>
</dbReference>
<proteinExistence type="inferred from homology"/>
<reference evidence="16 17" key="1">
    <citation type="submission" date="2019-03" db="EMBL/GenBank/DDBJ databases">
        <title>Jiella endophytica sp. nov., a novel endophytic bacterium isolated from root of Ficus microcarpa Linn. f.</title>
        <authorList>
            <person name="Tuo L."/>
        </authorList>
    </citation>
    <scope>NUCLEOTIDE SEQUENCE [LARGE SCALE GENOMIC DNA]</scope>
    <source>
        <strain evidence="16 17">CBS5Q-3</strain>
    </source>
</reference>
<comment type="pathway">
    <text evidence="5">Amino-acid biosynthesis; L-leucine biosynthesis; L-leucine from 3-methyl-2-oxobutanoate: step 4/4.</text>
</comment>
<keyword evidence="10" id="KW-0028">Amino-acid biosynthesis</keyword>
<dbReference type="Gene3D" id="3.20.10.10">
    <property type="entry name" value="D-amino Acid Aminotransferase, subunit A, domain 2"/>
    <property type="match status" value="1"/>
</dbReference>
<evidence type="ECO:0000256" key="8">
    <source>
        <dbReference type="ARBA" id="ARBA00014472"/>
    </source>
</evidence>
<keyword evidence="16" id="KW-0032">Aminotransferase</keyword>
<dbReference type="CDD" id="cd01558">
    <property type="entry name" value="D-AAT_like"/>
    <property type="match status" value="1"/>
</dbReference>
<keyword evidence="9 15" id="KW-0663">Pyridoxal phosphate</keyword>
<dbReference type="GO" id="GO:0052656">
    <property type="term" value="F:L-isoleucine-2-oxoglutarate transaminase activity"/>
    <property type="evidence" value="ECO:0007669"/>
    <property type="project" value="RHEA"/>
</dbReference>
<sequence>MRTVYVNGVFCPEDEGKVSIFDRGFLFADAVYEVVSVLDGKLVDFAGHMARLARSLGELAMAAPTSDDELLAIHRRLIAENALEEGAVYLQVTRGPADRDFLFPPQDTKPSLVLFTQAAALRDKPAARTGIRVVTLPDLRWQRRDIKTVQLLYPSMAKTEAKRRGADDAWMVEDGCVTEGSSNNAYIVDAGGKLVTRPLSHAILPGITRIAVLRLAAESGIAIKERPFTVDEALAAKEAFISSASSFVMPVVEIDGQPIADGRPGEITRRLRAIYIEEALKTAI</sequence>
<dbReference type="SUPFAM" id="SSF56752">
    <property type="entry name" value="D-aminoacid aminotransferase-like PLP-dependent enzymes"/>
    <property type="match status" value="1"/>
</dbReference>
<evidence type="ECO:0000256" key="2">
    <source>
        <dbReference type="ARBA" id="ARBA00003109"/>
    </source>
</evidence>
<evidence type="ECO:0000256" key="4">
    <source>
        <dbReference type="ARBA" id="ARBA00004931"/>
    </source>
</evidence>
<keyword evidence="17" id="KW-1185">Reference proteome</keyword>
<dbReference type="Pfam" id="PF01063">
    <property type="entry name" value="Aminotran_4"/>
    <property type="match status" value="1"/>
</dbReference>
<gene>
    <name evidence="16" type="ORF">E3C22_06655</name>
</gene>
<comment type="similarity">
    <text evidence="6 14">Belongs to the class-IV pyridoxal-phosphate-dependent aminotransferase family.</text>
</comment>
<dbReference type="Gene3D" id="3.30.470.10">
    <property type="match status" value="1"/>
</dbReference>
<dbReference type="OrthoDB" id="9805628at2"/>
<dbReference type="AlphaFoldDB" id="A0A4Y8RRF4"/>
<comment type="pathway">
    <text evidence="4">Amino-acid biosynthesis; L-valine biosynthesis; L-valine from pyruvate: step 4/4.</text>
</comment>
<evidence type="ECO:0000256" key="14">
    <source>
        <dbReference type="RuleBase" id="RU004106"/>
    </source>
</evidence>
<dbReference type="EC" id="2.6.1.42" evidence="7"/>
<accession>A0A4Y8RRF4</accession>
<dbReference type="InterPro" id="IPR001544">
    <property type="entry name" value="Aminotrans_IV"/>
</dbReference>
<dbReference type="InterPro" id="IPR043131">
    <property type="entry name" value="BCAT-like_N"/>
</dbReference>
<dbReference type="GO" id="GO:0052654">
    <property type="term" value="F:L-leucine-2-oxoglutarate transaminase activity"/>
    <property type="evidence" value="ECO:0007669"/>
    <property type="project" value="RHEA"/>
</dbReference>
<evidence type="ECO:0000256" key="5">
    <source>
        <dbReference type="ARBA" id="ARBA00005072"/>
    </source>
</evidence>
<dbReference type="GO" id="GO:0009082">
    <property type="term" value="P:branched-chain amino acid biosynthetic process"/>
    <property type="evidence" value="ECO:0007669"/>
    <property type="project" value="UniProtKB-KW"/>
</dbReference>
<name>A0A4Y8RRF4_9HYPH</name>
<dbReference type="PROSITE" id="PS00770">
    <property type="entry name" value="AA_TRANSFER_CLASS_4"/>
    <property type="match status" value="1"/>
</dbReference>
<evidence type="ECO:0000313" key="17">
    <source>
        <dbReference type="Proteomes" id="UP000298179"/>
    </source>
</evidence>
<comment type="caution">
    <text evidence="16">The sequence shown here is derived from an EMBL/GenBank/DDBJ whole genome shotgun (WGS) entry which is preliminary data.</text>
</comment>
<comment type="catalytic activity">
    <reaction evidence="12">
        <text>L-isoleucine + 2-oxoglutarate = (S)-3-methyl-2-oxopentanoate + L-glutamate</text>
        <dbReference type="Rhea" id="RHEA:24801"/>
        <dbReference type="ChEBI" id="CHEBI:16810"/>
        <dbReference type="ChEBI" id="CHEBI:29985"/>
        <dbReference type="ChEBI" id="CHEBI:35146"/>
        <dbReference type="ChEBI" id="CHEBI:58045"/>
        <dbReference type="EC" id="2.6.1.42"/>
    </reaction>
</comment>
<dbReference type="InterPro" id="IPR043132">
    <property type="entry name" value="BCAT-like_C"/>
</dbReference>
<dbReference type="InterPro" id="IPR018300">
    <property type="entry name" value="Aminotrans_IV_CS"/>
</dbReference>
<evidence type="ECO:0000256" key="3">
    <source>
        <dbReference type="ARBA" id="ARBA00004824"/>
    </source>
</evidence>
<evidence type="ECO:0000256" key="7">
    <source>
        <dbReference type="ARBA" id="ARBA00013053"/>
    </source>
</evidence>
<protein>
    <recommendedName>
        <fullName evidence="8">Probable branched-chain-amino-acid aminotransferase</fullName>
        <ecNumber evidence="7">2.6.1.42</ecNumber>
    </recommendedName>
</protein>
<dbReference type="PANTHER" id="PTHR42743">
    <property type="entry name" value="AMINO-ACID AMINOTRANSFERASE"/>
    <property type="match status" value="1"/>
</dbReference>
<comment type="catalytic activity">
    <reaction evidence="13">
        <text>L-leucine + 2-oxoglutarate = 4-methyl-2-oxopentanoate + L-glutamate</text>
        <dbReference type="Rhea" id="RHEA:18321"/>
        <dbReference type="ChEBI" id="CHEBI:16810"/>
        <dbReference type="ChEBI" id="CHEBI:17865"/>
        <dbReference type="ChEBI" id="CHEBI:29985"/>
        <dbReference type="ChEBI" id="CHEBI:57427"/>
        <dbReference type="EC" id="2.6.1.42"/>
    </reaction>
</comment>
<comment type="catalytic activity">
    <reaction evidence="11">
        <text>L-valine + 2-oxoglutarate = 3-methyl-2-oxobutanoate + L-glutamate</text>
        <dbReference type="Rhea" id="RHEA:24813"/>
        <dbReference type="ChEBI" id="CHEBI:11851"/>
        <dbReference type="ChEBI" id="CHEBI:16810"/>
        <dbReference type="ChEBI" id="CHEBI:29985"/>
        <dbReference type="ChEBI" id="CHEBI:57762"/>
        <dbReference type="EC" id="2.6.1.42"/>
    </reaction>
</comment>
<dbReference type="GO" id="GO:0005829">
    <property type="term" value="C:cytosol"/>
    <property type="evidence" value="ECO:0007669"/>
    <property type="project" value="TreeGrafter"/>
</dbReference>
<evidence type="ECO:0000313" key="16">
    <source>
        <dbReference type="EMBL" id="TFF25670.1"/>
    </source>
</evidence>
<evidence type="ECO:0000256" key="6">
    <source>
        <dbReference type="ARBA" id="ARBA00009320"/>
    </source>
</evidence>
<evidence type="ECO:0000256" key="13">
    <source>
        <dbReference type="ARBA" id="ARBA00049229"/>
    </source>
</evidence>
<evidence type="ECO:0000256" key="11">
    <source>
        <dbReference type="ARBA" id="ARBA00048212"/>
    </source>
</evidence>
<dbReference type="GO" id="GO:0008652">
    <property type="term" value="P:amino acid biosynthetic process"/>
    <property type="evidence" value="ECO:0007669"/>
    <property type="project" value="UniProtKB-ARBA"/>
</dbReference>
<dbReference type="EMBL" id="SOZD01000002">
    <property type="protein sequence ID" value="TFF25670.1"/>
    <property type="molecule type" value="Genomic_DNA"/>
</dbReference>
<evidence type="ECO:0000256" key="12">
    <source>
        <dbReference type="ARBA" id="ARBA00048798"/>
    </source>
</evidence>
<evidence type="ECO:0000256" key="9">
    <source>
        <dbReference type="ARBA" id="ARBA00022898"/>
    </source>
</evidence>
<dbReference type="PANTHER" id="PTHR42743:SF11">
    <property type="entry name" value="AMINODEOXYCHORISMATE LYASE"/>
    <property type="match status" value="1"/>
</dbReference>
<dbReference type="InterPro" id="IPR050571">
    <property type="entry name" value="Class-IV_PLP-Dep_Aminotrnsfr"/>
</dbReference>
<evidence type="ECO:0000256" key="10">
    <source>
        <dbReference type="ARBA" id="ARBA00023304"/>
    </source>
</evidence>
<dbReference type="NCBIfam" id="NF005209">
    <property type="entry name" value="PRK06680.1"/>
    <property type="match status" value="1"/>
</dbReference>
<comment type="pathway">
    <text evidence="3">Amino-acid biosynthesis; L-isoleucine biosynthesis; L-isoleucine from 2-oxobutanoate: step 4/4.</text>
</comment>
<dbReference type="GO" id="GO:0052655">
    <property type="term" value="F:L-valine-2-oxoglutarate transaminase activity"/>
    <property type="evidence" value="ECO:0007669"/>
    <property type="project" value="RHEA"/>
</dbReference>
<keyword evidence="10" id="KW-0100">Branched-chain amino acid biosynthesis</keyword>
<organism evidence="16 17">
    <name type="scientific">Jiella endophytica</name>
    <dbReference type="NCBI Taxonomy" id="2558362"/>
    <lineage>
        <taxon>Bacteria</taxon>
        <taxon>Pseudomonadati</taxon>
        <taxon>Pseudomonadota</taxon>
        <taxon>Alphaproteobacteria</taxon>
        <taxon>Hyphomicrobiales</taxon>
        <taxon>Aurantimonadaceae</taxon>
        <taxon>Jiella</taxon>
    </lineage>
</organism>